<feature type="domain" description="Tr-type G" evidence="1">
    <location>
        <begin position="56"/>
        <end position="244"/>
    </location>
</feature>
<dbReference type="AlphaFoldDB" id="A0A7M1QVS2"/>
<dbReference type="Gene3D" id="3.40.50.300">
    <property type="entry name" value="P-loop containing nucleotide triphosphate hydrolases"/>
    <property type="match status" value="1"/>
</dbReference>
<dbReference type="GO" id="GO:0019843">
    <property type="term" value="F:rRNA binding"/>
    <property type="evidence" value="ECO:0007669"/>
    <property type="project" value="TreeGrafter"/>
</dbReference>
<dbReference type="Pfam" id="PF00009">
    <property type="entry name" value="GTP_EFTU"/>
    <property type="match status" value="1"/>
</dbReference>
<dbReference type="GO" id="GO:0043024">
    <property type="term" value="F:ribosomal small subunit binding"/>
    <property type="evidence" value="ECO:0007669"/>
    <property type="project" value="TreeGrafter"/>
</dbReference>
<name>A0A7M1QVS2_9ACTO</name>
<dbReference type="Proteomes" id="UP000595053">
    <property type="component" value="Chromosome"/>
</dbReference>
<gene>
    <name evidence="2" type="ORF">INS88_03175</name>
</gene>
<evidence type="ECO:0000313" key="2">
    <source>
        <dbReference type="EMBL" id="QOR46222.1"/>
    </source>
</evidence>
<dbReference type="PANTHER" id="PTHR42698">
    <property type="entry name" value="GTPASE ERA"/>
    <property type="match status" value="1"/>
</dbReference>
<keyword evidence="3" id="KW-1185">Reference proteome</keyword>
<reference evidence="2 3" key="1">
    <citation type="submission" date="2020-10" db="EMBL/GenBank/DDBJ databases">
        <title>Trueperella pecoris sp. nov. isolated from bovine and porcine specimens.</title>
        <authorList>
            <person name="Schoenecker L."/>
            <person name="Schnydrig P."/>
            <person name="Brodard I."/>
            <person name="Thomann A."/>
            <person name="Hemphill A."/>
            <person name="Rodriguez-Campos S."/>
            <person name="Perreten V."/>
            <person name="Jores J."/>
            <person name="Kittl S."/>
        </authorList>
    </citation>
    <scope>NUCLEOTIDE SEQUENCE [LARGE SCALE GENOMIC DNA]</scope>
    <source>
        <strain evidence="2 3">15A0121</strain>
    </source>
</reference>
<dbReference type="PANTHER" id="PTHR42698:SF1">
    <property type="entry name" value="GTPASE ERA, MITOCHONDRIAL"/>
    <property type="match status" value="1"/>
</dbReference>
<sequence length="483" mass="51534">MNPQVDHEVIGRLTALQRAVGAGGRFFDPYIANRAQDDLRRTQERMRLGTEATVAALVGGTGSGKSTMFNAITQLDFADSGDIRPTTERAAACTFDVDARELLDYLQVDEDRRIEHSSILTAGNDKLDGLVLLDLPDHDSVALTHSAQVDRLLPMVDLLIWVLDPQKYADQVLHKGFLESLGGRQEAMVVVMNQIDRVPADQREVLLGDLRALLDRDGLERVPILAASALTGEGVDAIRNRLAQAVAGESVNARTAAAELDAIAGRLRANVGLSEAETSGVAVDEINDRIVRSSGIPSVVESIRVSGESYQAPALVVPEQPANTMVHAIRDAWVAHLRTGLPSIWQEAVTTEVSSADRFRRALGGAIRTTPLPSISRTPAIAGLAAGVVVALVCLALAVFAPLGGLAVRLGVVAGGLIAGGVLAWLGKRVMRGNARKAALAYDCEVRAAVAATTEEHLLAGPRAILDQHRVTREELNSGVFRR</sequence>
<dbReference type="SUPFAM" id="SSF52540">
    <property type="entry name" value="P-loop containing nucleoside triphosphate hydrolases"/>
    <property type="match status" value="1"/>
</dbReference>
<dbReference type="InterPro" id="IPR000795">
    <property type="entry name" value="T_Tr_GTP-bd_dom"/>
</dbReference>
<dbReference type="EMBL" id="CP063213">
    <property type="protein sequence ID" value="QOR46222.1"/>
    <property type="molecule type" value="Genomic_DNA"/>
</dbReference>
<accession>A0A8A5UF76</accession>
<accession>A0A7M1QVS2</accession>
<dbReference type="GO" id="GO:0003924">
    <property type="term" value="F:GTPase activity"/>
    <property type="evidence" value="ECO:0007669"/>
    <property type="project" value="InterPro"/>
</dbReference>
<proteinExistence type="predicted"/>
<dbReference type="GO" id="GO:0005525">
    <property type="term" value="F:GTP binding"/>
    <property type="evidence" value="ECO:0007669"/>
    <property type="project" value="InterPro"/>
</dbReference>
<organism evidence="2 3">
    <name type="scientific">Trueperella pecoris</name>
    <dbReference type="NCBI Taxonomy" id="2733571"/>
    <lineage>
        <taxon>Bacteria</taxon>
        <taxon>Bacillati</taxon>
        <taxon>Actinomycetota</taxon>
        <taxon>Actinomycetes</taxon>
        <taxon>Actinomycetales</taxon>
        <taxon>Actinomycetaceae</taxon>
        <taxon>Trueperella</taxon>
    </lineage>
</organism>
<dbReference type="GO" id="GO:0005829">
    <property type="term" value="C:cytosol"/>
    <property type="evidence" value="ECO:0007669"/>
    <property type="project" value="TreeGrafter"/>
</dbReference>
<dbReference type="InterPro" id="IPR027417">
    <property type="entry name" value="P-loop_NTPase"/>
</dbReference>
<protein>
    <submittedName>
        <fullName evidence="2">50S ribosome-binding GTPase</fullName>
    </submittedName>
</protein>
<evidence type="ECO:0000313" key="3">
    <source>
        <dbReference type="Proteomes" id="UP000595053"/>
    </source>
</evidence>
<dbReference type="InterPro" id="IPR005662">
    <property type="entry name" value="GTPase_Era-like"/>
</dbReference>
<evidence type="ECO:0000259" key="1">
    <source>
        <dbReference type="Pfam" id="PF00009"/>
    </source>
</evidence>
<dbReference type="GO" id="GO:0000028">
    <property type="term" value="P:ribosomal small subunit assembly"/>
    <property type="evidence" value="ECO:0007669"/>
    <property type="project" value="TreeGrafter"/>
</dbReference>
<dbReference type="RefSeq" id="WP_197551548.1">
    <property type="nucleotide sequence ID" value="NZ_CP063213.1"/>
</dbReference>